<organism evidence="2 3">
    <name type="scientific">Bacillus gobiensis</name>
    <dbReference type="NCBI Taxonomy" id="1441095"/>
    <lineage>
        <taxon>Bacteria</taxon>
        <taxon>Bacillati</taxon>
        <taxon>Bacillota</taxon>
        <taxon>Bacilli</taxon>
        <taxon>Bacillales</taxon>
        <taxon>Bacillaceae</taxon>
        <taxon>Bacillus</taxon>
    </lineage>
</organism>
<reference evidence="2 3" key="2">
    <citation type="journal article" date="2016" name="Int. J. Syst. Evol. Microbiol.">
        <title>Bacillus gobiensis sp. nov., isolated from a soil sample.</title>
        <authorList>
            <person name="Liu B."/>
            <person name="Liu G.H."/>
            <person name="Cetin S."/>
            <person name="Schumann P."/>
            <person name="Pan Z.Z."/>
            <person name="Chen Q.Q."/>
        </authorList>
    </citation>
    <scope>NUCLEOTIDE SEQUENCE [LARGE SCALE GENOMIC DNA]</scope>
    <source>
        <strain evidence="2 3">FJAT-4402</strain>
    </source>
</reference>
<dbReference type="Proteomes" id="UP000067625">
    <property type="component" value="Chromosome"/>
</dbReference>
<evidence type="ECO:0000313" key="3">
    <source>
        <dbReference type="Proteomes" id="UP000067625"/>
    </source>
</evidence>
<keyword evidence="3" id="KW-1185">Reference proteome</keyword>
<sequence length="75" mass="8626">MNSSRCYSFNRIQIEMIRSCLNLVNDYVLGDFGIGSILRVQKDKKEIKNQEKVLHRGFEGQKEGKEPDKSSSKGF</sequence>
<feature type="region of interest" description="Disordered" evidence="1">
    <location>
        <begin position="52"/>
        <end position="75"/>
    </location>
</feature>
<dbReference type="PATRIC" id="fig|1441095.3.peg.2095"/>
<name>A0A0M5JEK9_9BACI</name>
<accession>A0A0M5JEK9</accession>
<protein>
    <submittedName>
        <fullName evidence="2">Uncharacterized protein</fullName>
    </submittedName>
</protein>
<dbReference type="EMBL" id="CP012600">
    <property type="protein sequence ID" value="ALC81814.1"/>
    <property type="molecule type" value="Genomic_DNA"/>
</dbReference>
<gene>
    <name evidence="2" type="ORF">AM592_09515</name>
</gene>
<evidence type="ECO:0000313" key="2">
    <source>
        <dbReference type="EMBL" id="ALC81814.1"/>
    </source>
</evidence>
<evidence type="ECO:0000256" key="1">
    <source>
        <dbReference type="SAM" id="MobiDB-lite"/>
    </source>
</evidence>
<dbReference type="AlphaFoldDB" id="A0A0M5JEK9"/>
<reference evidence="3" key="1">
    <citation type="submission" date="2015-08" db="EMBL/GenBank/DDBJ databases">
        <title>Genome sequencing project for genomic taxonomy and phylogenomics of Bacillus-like bacteria.</title>
        <authorList>
            <person name="Liu B."/>
            <person name="Wang J."/>
            <person name="Zhu Y."/>
            <person name="Liu G."/>
            <person name="Chen Q."/>
            <person name="Chen Z."/>
            <person name="Lan J."/>
            <person name="Che J."/>
            <person name="Ge C."/>
            <person name="Shi H."/>
            <person name="Pan Z."/>
            <person name="Liu X."/>
        </authorList>
    </citation>
    <scope>NUCLEOTIDE SEQUENCE [LARGE SCALE GENOMIC DNA]</scope>
    <source>
        <strain evidence="3">FJAT-4402</strain>
    </source>
</reference>
<proteinExistence type="predicted"/>